<dbReference type="EMBL" id="AHMI02000309">
    <property type="protein sequence ID" value="EMY12297.1"/>
    <property type="molecule type" value="Genomic_DNA"/>
</dbReference>
<dbReference type="AlphaFoldDB" id="N1TZX3"/>
<reference evidence="1 2" key="1">
    <citation type="submission" date="2013-02" db="EMBL/GenBank/DDBJ databases">
        <authorList>
            <person name="Harkins D.M."/>
            <person name="Durkin A.S."/>
            <person name="Brinkac L.M."/>
            <person name="Haft D.H."/>
            <person name="Selengut J.D."/>
            <person name="Sanka R."/>
            <person name="DePew J."/>
            <person name="Purushe J."/>
            <person name="Haake D.A."/>
            <person name="Matsunaga J."/>
            <person name="Vinetz J.M."/>
            <person name="Sutton G.G."/>
            <person name="Nierman W.C."/>
            <person name="Fouts D.E."/>
        </authorList>
    </citation>
    <scope>NUCLEOTIDE SEQUENCE [LARGE SCALE GENOMIC DNA]</scope>
    <source>
        <strain evidence="1 2">Ecochallenge</strain>
    </source>
</reference>
<sequence length="66" mass="7897">MSTNSWIFLSKTIFLSNDDPIVKVQNIKKILKNHYLNTFRFIRFGEFFPFFPIARNKTQVKLETGR</sequence>
<dbReference type="Proteomes" id="UP000012249">
    <property type="component" value="Unassembled WGS sequence"/>
</dbReference>
<accession>N1TZX3</accession>
<gene>
    <name evidence="1" type="ORF">LEP1GSC043_3592</name>
</gene>
<name>N1TZX3_9LEPT</name>
<proteinExistence type="predicted"/>
<organism evidence="1 2">
    <name type="scientific">Leptospira weilii str. Ecochallenge</name>
    <dbReference type="NCBI Taxonomy" id="1049986"/>
    <lineage>
        <taxon>Bacteria</taxon>
        <taxon>Pseudomonadati</taxon>
        <taxon>Spirochaetota</taxon>
        <taxon>Spirochaetia</taxon>
        <taxon>Leptospirales</taxon>
        <taxon>Leptospiraceae</taxon>
        <taxon>Leptospira</taxon>
    </lineage>
</organism>
<protein>
    <submittedName>
        <fullName evidence="1">Uncharacterized protein</fullName>
    </submittedName>
</protein>
<evidence type="ECO:0000313" key="1">
    <source>
        <dbReference type="EMBL" id="EMY12297.1"/>
    </source>
</evidence>
<evidence type="ECO:0000313" key="2">
    <source>
        <dbReference type="Proteomes" id="UP000012249"/>
    </source>
</evidence>
<comment type="caution">
    <text evidence="1">The sequence shown here is derived from an EMBL/GenBank/DDBJ whole genome shotgun (WGS) entry which is preliminary data.</text>
</comment>